<dbReference type="PIRSF" id="PIRSF000110">
    <property type="entry name" value="G6PD"/>
    <property type="match status" value="1"/>
</dbReference>
<evidence type="ECO:0000256" key="1">
    <source>
        <dbReference type="ARBA" id="ARBA00004937"/>
    </source>
</evidence>
<gene>
    <name evidence="7 10" type="primary">zwf</name>
    <name evidence="10" type="ORF">Q73A0000_16460</name>
</gene>
<reference evidence="10 11" key="1">
    <citation type="submission" date="2019-05" db="EMBL/GenBank/DDBJ databases">
        <title>Chryseobacterium sp. isolated from King George Island, maritime Antarctica.</title>
        <authorList>
            <person name="Peng X."/>
        </authorList>
    </citation>
    <scope>NUCLEOTIDE SEQUENCE [LARGE SCALE GENOMIC DNA]</scope>
    <source>
        <strain evidence="10 11">7-3A</strain>
    </source>
</reference>
<dbReference type="InterPro" id="IPR036291">
    <property type="entry name" value="NAD(P)-bd_dom_sf"/>
</dbReference>
<dbReference type="Pfam" id="PF00479">
    <property type="entry name" value="G6PD_N"/>
    <property type="match status" value="1"/>
</dbReference>
<dbReference type="RefSeq" id="WP_193812007.1">
    <property type="nucleotide sequence ID" value="NZ_CP040442.1"/>
</dbReference>
<sequence>MVKTSYKKSNPAILIIFGGTGDLSKRKIIPALYNLFLEDRLPDKFAIIGTSRGKLTDEKYRTVLLNGINEFSRRGKAQKEDWAKFSANITYESADIKDPVSYKKFASNIEALKSEWKVDASLLYYCAVSPDLFCTIAENISQSKIENNKDTTRIIIEKPFGRDLESAKSLNKKLLTIFDEKQIYRIDHYLGKEVVQNIMAFRFANAIMEPLWNRNHIEHVQISVTEQIGVEDRGNYFDNAGILRDMIQNHLLQLLCIIAMEPPINFNADLVRDRKVEVLKAMRKIVPGMIDTIAVRGQYGPGWVEGKEVPGYREEKDVNPASNTETYAAMKFYVDNWRWQGVPFYLRTGKRLFKSASHITIQFKEVPHNMFNNQERNIPKQNRLIISIQPDMAISFQLESKTPGLEMTLNTVDMIFDYAGKTRVDAPEAYETLLLDVISGDQTLFMRADQVEIAWEVIMPVLDYWENTKMANFPNYPADSWGPENAEALIAKDGYHWFNLPDTK</sequence>
<dbReference type="InterPro" id="IPR019796">
    <property type="entry name" value="G6P_DH_AS"/>
</dbReference>
<keyword evidence="6 7" id="KW-0119">Carbohydrate metabolism</keyword>
<comment type="catalytic activity">
    <reaction evidence="7">
        <text>D-glucose 6-phosphate + NADP(+) = 6-phospho-D-glucono-1,5-lactone + NADPH + H(+)</text>
        <dbReference type="Rhea" id="RHEA:15841"/>
        <dbReference type="ChEBI" id="CHEBI:15378"/>
        <dbReference type="ChEBI" id="CHEBI:57783"/>
        <dbReference type="ChEBI" id="CHEBI:57955"/>
        <dbReference type="ChEBI" id="CHEBI:58349"/>
        <dbReference type="ChEBI" id="CHEBI:61548"/>
        <dbReference type="EC" id="1.1.1.49"/>
    </reaction>
</comment>
<comment type="pathway">
    <text evidence="1 7">Carbohydrate degradation; pentose phosphate pathway; D-ribulose 5-phosphate from D-glucose 6-phosphate (oxidative stage): step 1/3.</text>
</comment>
<keyword evidence="3 7" id="KW-0313">Glucose metabolism</keyword>
<evidence type="ECO:0000256" key="7">
    <source>
        <dbReference type="HAMAP-Rule" id="MF_00966"/>
    </source>
</evidence>
<dbReference type="NCBIfam" id="TIGR00871">
    <property type="entry name" value="zwf"/>
    <property type="match status" value="1"/>
</dbReference>
<dbReference type="InterPro" id="IPR022674">
    <property type="entry name" value="G6P_DH_NAD-bd"/>
</dbReference>
<accession>A0A7M2YC40</accession>
<dbReference type="Gene3D" id="3.40.50.720">
    <property type="entry name" value="NAD(P)-binding Rossmann-like Domain"/>
    <property type="match status" value="1"/>
</dbReference>
<dbReference type="GO" id="GO:0009051">
    <property type="term" value="P:pentose-phosphate shunt, oxidative branch"/>
    <property type="evidence" value="ECO:0007669"/>
    <property type="project" value="TreeGrafter"/>
</dbReference>
<feature type="binding site" evidence="7">
    <location>
        <begin position="18"/>
        <end position="25"/>
    </location>
    <ligand>
        <name>NADP(+)</name>
        <dbReference type="ChEBI" id="CHEBI:58349"/>
    </ligand>
</feature>
<feature type="binding site" evidence="7">
    <location>
        <position position="188"/>
    </location>
    <ligand>
        <name>substrate</name>
    </ligand>
</feature>
<dbReference type="InterPro" id="IPR022675">
    <property type="entry name" value="G6P_DH_C"/>
</dbReference>
<dbReference type="GO" id="GO:0004345">
    <property type="term" value="F:glucose-6-phosphate dehydrogenase activity"/>
    <property type="evidence" value="ECO:0007669"/>
    <property type="project" value="UniProtKB-UniRule"/>
</dbReference>
<evidence type="ECO:0000313" key="11">
    <source>
        <dbReference type="Proteomes" id="UP000594195"/>
    </source>
</evidence>
<evidence type="ECO:0000256" key="4">
    <source>
        <dbReference type="ARBA" id="ARBA00022857"/>
    </source>
</evidence>
<feature type="binding site" evidence="7">
    <location>
        <position position="192"/>
    </location>
    <ligand>
        <name>substrate</name>
    </ligand>
</feature>
<dbReference type="HAMAP" id="MF_00966">
    <property type="entry name" value="G6PD"/>
    <property type="match status" value="1"/>
</dbReference>
<comment type="similarity">
    <text evidence="2 7">Belongs to the glucose-6-phosphate dehydrogenase family.</text>
</comment>
<name>A0A7M2YC40_9FLAO</name>
<keyword evidence="4 7" id="KW-0521">NADP</keyword>
<evidence type="ECO:0000259" key="8">
    <source>
        <dbReference type="Pfam" id="PF00479"/>
    </source>
</evidence>
<feature type="binding site" evidence="7">
    <location>
        <position position="158"/>
    </location>
    <ligand>
        <name>NADP(+)</name>
        <dbReference type="ChEBI" id="CHEBI:58349"/>
    </ligand>
</feature>
<feature type="binding site" evidence="7">
    <location>
        <position position="226"/>
    </location>
    <ligand>
        <name>substrate</name>
    </ligand>
</feature>
<evidence type="ECO:0000256" key="3">
    <source>
        <dbReference type="ARBA" id="ARBA00022526"/>
    </source>
</evidence>
<dbReference type="GO" id="GO:0005829">
    <property type="term" value="C:cytosol"/>
    <property type="evidence" value="ECO:0007669"/>
    <property type="project" value="TreeGrafter"/>
</dbReference>
<dbReference type="UniPathway" id="UPA00115">
    <property type="reaction ID" value="UER00408"/>
</dbReference>
<keyword evidence="11" id="KW-1185">Reference proteome</keyword>
<feature type="binding site" evidence="7">
    <location>
        <position position="245"/>
    </location>
    <ligand>
        <name>substrate</name>
    </ligand>
</feature>
<dbReference type="NCBIfam" id="NF009492">
    <property type="entry name" value="PRK12853.1-3"/>
    <property type="match status" value="1"/>
</dbReference>
<feature type="domain" description="Glucose-6-phosphate dehydrogenase NAD-binding" evidence="8">
    <location>
        <begin position="15"/>
        <end position="197"/>
    </location>
</feature>
<comment type="function">
    <text evidence="7">Catalyzes the oxidation of glucose 6-phosphate to 6-phosphogluconolactone.</text>
</comment>
<evidence type="ECO:0000256" key="2">
    <source>
        <dbReference type="ARBA" id="ARBA00009975"/>
    </source>
</evidence>
<dbReference type="SUPFAM" id="SSF51735">
    <property type="entry name" value="NAD(P)-binding Rossmann-fold domains"/>
    <property type="match status" value="1"/>
</dbReference>
<dbReference type="PRINTS" id="PR00079">
    <property type="entry name" value="G6PDHDRGNASE"/>
</dbReference>
<feature type="binding site" evidence="7">
    <location>
        <position position="350"/>
    </location>
    <ligand>
        <name>substrate</name>
    </ligand>
</feature>
<evidence type="ECO:0000256" key="5">
    <source>
        <dbReference type="ARBA" id="ARBA00023002"/>
    </source>
</evidence>
<dbReference type="GO" id="GO:0050661">
    <property type="term" value="F:NADP binding"/>
    <property type="evidence" value="ECO:0007669"/>
    <property type="project" value="UniProtKB-UniRule"/>
</dbReference>
<dbReference type="GO" id="GO:0006006">
    <property type="term" value="P:glucose metabolic process"/>
    <property type="evidence" value="ECO:0007669"/>
    <property type="project" value="UniProtKB-KW"/>
</dbReference>
<dbReference type="PANTHER" id="PTHR23429:SF0">
    <property type="entry name" value="GLUCOSE-6-PHOSPHATE 1-DEHYDROGENASE"/>
    <property type="match status" value="1"/>
</dbReference>
<dbReference type="SUPFAM" id="SSF55347">
    <property type="entry name" value="Glyceraldehyde-3-phosphate dehydrogenase-like, C-terminal domain"/>
    <property type="match status" value="1"/>
</dbReference>
<evidence type="ECO:0000313" key="10">
    <source>
        <dbReference type="EMBL" id="QOW11837.1"/>
    </source>
</evidence>
<dbReference type="EMBL" id="CP040442">
    <property type="protein sequence ID" value="QOW11837.1"/>
    <property type="molecule type" value="Genomic_DNA"/>
</dbReference>
<dbReference type="KEGG" id="kfa:Q73A0000_16460"/>
<protein>
    <recommendedName>
        <fullName evidence="7">Glucose-6-phosphate 1-dehydrogenase</fullName>
        <shortName evidence="7">G6PD</shortName>
        <ecNumber evidence="7">1.1.1.49</ecNumber>
    </recommendedName>
</protein>
<dbReference type="InterPro" id="IPR001282">
    <property type="entry name" value="G6P_DH"/>
</dbReference>
<evidence type="ECO:0000259" key="9">
    <source>
        <dbReference type="Pfam" id="PF02781"/>
    </source>
</evidence>
<feature type="binding site" evidence="7">
    <location>
        <position position="52"/>
    </location>
    <ligand>
        <name>NADP(+)</name>
        <dbReference type="ChEBI" id="CHEBI:58349"/>
    </ligand>
</feature>
<dbReference type="PROSITE" id="PS00069">
    <property type="entry name" value="G6P_DEHYDROGENASE"/>
    <property type="match status" value="1"/>
</dbReference>
<evidence type="ECO:0000256" key="6">
    <source>
        <dbReference type="ARBA" id="ARBA00023277"/>
    </source>
</evidence>
<dbReference type="EC" id="1.1.1.49" evidence="7"/>
<organism evidence="10 11">
    <name type="scientific">Kaistella flava</name>
    <name type="common">ex Peng et al. 2021</name>
    <dbReference type="NCBI Taxonomy" id="2038776"/>
    <lineage>
        <taxon>Bacteria</taxon>
        <taxon>Pseudomonadati</taxon>
        <taxon>Bacteroidota</taxon>
        <taxon>Flavobacteriia</taxon>
        <taxon>Flavobacteriales</taxon>
        <taxon>Weeksellaceae</taxon>
        <taxon>Chryseobacterium group</taxon>
        <taxon>Kaistella</taxon>
    </lineage>
</organism>
<feature type="active site" description="Proton acceptor" evidence="7">
    <location>
        <position position="250"/>
    </location>
</feature>
<dbReference type="Gene3D" id="3.30.360.10">
    <property type="entry name" value="Dihydrodipicolinate Reductase, domain 2"/>
    <property type="match status" value="1"/>
</dbReference>
<comment type="caution">
    <text evidence="7">Lacks conserved residue(s) required for the propagation of feature annotation.</text>
</comment>
<feature type="binding site" evidence="7">
    <location>
        <begin position="95"/>
        <end position="96"/>
    </location>
    <ligand>
        <name>NADP(+)</name>
        <dbReference type="ChEBI" id="CHEBI:58349"/>
    </ligand>
</feature>
<proteinExistence type="inferred from homology"/>
<dbReference type="Proteomes" id="UP000594195">
    <property type="component" value="Chromosome"/>
</dbReference>
<keyword evidence="5 7" id="KW-0560">Oxidoreductase</keyword>
<feature type="domain" description="Glucose-6-phosphate dehydrogenase C-terminal" evidence="9">
    <location>
        <begin position="199"/>
        <end position="497"/>
    </location>
</feature>
<dbReference type="AlphaFoldDB" id="A0A7M2YC40"/>
<dbReference type="PANTHER" id="PTHR23429">
    <property type="entry name" value="GLUCOSE-6-PHOSPHATE 1-DEHYDROGENASE G6PD"/>
    <property type="match status" value="1"/>
</dbReference>
<dbReference type="Pfam" id="PF02781">
    <property type="entry name" value="G6PD_C"/>
    <property type="match status" value="1"/>
</dbReference>